<evidence type="ECO:0000313" key="3">
    <source>
        <dbReference type="Proteomes" id="UP000576082"/>
    </source>
</evidence>
<keyword evidence="1" id="KW-0732">Signal</keyword>
<dbReference type="EMBL" id="JABANE010000035">
    <property type="protein sequence ID" value="NME69123.1"/>
    <property type="molecule type" value="Genomic_DNA"/>
</dbReference>
<dbReference type="Proteomes" id="UP000576082">
    <property type="component" value="Unassembled WGS sequence"/>
</dbReference>
<organism evidence="2 3">
    <name type="scientific">Flammeovirga aprica JL-4</name>
    <dbReference type="NCBI Taxonomy" id="694437"/>
    <lineage>
        <taxon>Bacteria</taxon>
        <taxon>Pseudomonadati</taxon>
        <taxon>Bacteroidota</taxon>
        <taxon>Cytophagia</taxon>
        <taxon>Cytophagales</taxon>
        <taxon>Flammeovirgaceae</taxon>
        <taxon>Flammeovirga</taxon>
    </lineage>
</organism>
<dbReference type="SUPFAM" id="SSF56925">
    <property type="entry name" value="OMPA-like"/>
    <property type="match status" value="1"/>
</dbReference>
<accession>A0A7X9RUT2</accession>
<comment type="caution">
    <text evidence="2">The sequence shown here is derived from an EMBL/GenBank/DDBJ whole genome shotgun (WGS) entry which is preliminary data.</text>
</comment>
<evidence type="ECO:0000256" key="1">
    <source>
        <dbReference type="SAM" id="SignalP"/>
    </source>
</evidence>
<reference evidence="2 3" key="1">
    <citation type="submission" date="2020-04" db="EMBL/GenBank/DDBJ databases">
        <title>Flammeovirga sp. SR4, a novel species isolated from seawater.</title>
        <authorList>
            <person name="Wang X."/>
        </authorList>
    </citation>
    <scope>NUCLEOTIDE SEQUENCE [LARGE SCALE GENOMIC DNA]</scope>
    <source>
        <strain evidence="2 3">ATCC 23126</strain>
    </source>
</reference>
<feature type="signal peptide" evidence="1">
    <location>
        <begin position="1"/>
        <end position="18"/>
    </location>
</feature>
<name>A0A7X9RUT2_9BACT</name>
<sequence length="257" mass="29729">MRKLILLCLMVYYNPLFGQTLQQNNDDLEHHRSDHFKRDIKKTTFIPKGQWLVGTTFKYKENSTENFKFLMMEEWTGNGYNFDVSPFVAYFLRDDFAVGARFTYNRSFSQVDNMKIAIDDDISFTIQGQEEISHTFYSTLFMRHYLTLGNSKRFALFNEVGISYGYGQSKSMTHGETPSDTKGTYSVINEFNIGVSPGMVAFINDNVALEVMIGIMGFSNKWVQQTENQVTEGWRRTSEANFNIDIFSLNIGLAFYI</sequence>
<dbReference type="RefSeq" id="WP_169657408.1">
    <property type="nucleotide sequence ID" value="NZ_JABANE010000035.1"/>
</dbReference>
<protein>
    <recommendedName>
        <fullName evidence="4">Outer membrane protein beta-barrel domain-containing protein</fullName>
    </recommendedName>
</protein>
<keyword evidence="3" id="KW-1185">Reference proteome</keyword>
<gene>
    <name evidence="2" type="ORF">HHU12_14200</name>
</gene>
<dbReference type="AlphaFoldDB" id="A0A7X9RUT2"/>
<evidence type="ECO:0008006" key="4">
    <source>
        <dbReference type="Google" id="ProtNLM"/>
    </source>
</evidence>
<evidence type="ECO:0000313" key="2">
    <source>
        <dbReference type="EMBL" id="NME69123.1"/>
    </source>
</evidence>
<feature type="chain" id="PRO_5030854945" description="Outer membrane protein beta-barrel domain-containing protein" evidence="1">
    <location>
        <begin position="19"/>
        <end position="257"/>
    </location>
</feature>
<proteinExistence type="predicted"/>
<dbReference type="InterPro" id="IPR011250">
    <property type="entry name" value="OMP/PagP_B-barrel"/>
</dbReference>